<dbReference type="AlphaFoldDB" id="A0AAD7GM73"/>
<feature type="compositionally biased region" description="Basic and acidic residues" evidence="1">
    <location>
        <begin position="335"/>
        <end position="365"/>
    </location>
</feature>
<feature type="compositionally biased region" description="Low complexity" evidence="1">
    <location>
        <begin position="317"/>
        <end position="331"/>
    </location>
</feature>
<evidence type="ECO:0000313" key="3">
    <source>
        <dbReference type="Proteomes" id="UP001221757"/>
    </source>
</evidence>
<gene>
    <name evidence="2" type="ORF">B0H17DRAFT_1199221</name>
</gene>
<name>A0AAD7GM73_MYCRO</name>
<comment type="caution">
    <text evidence="2">The sequence shown here is derived from an EMBL/GenBank/DDBJ whole genome shotgun (WGS) entry which is preliminary data.</text>
</comment>
<evidence type="ECO:0000313" key="2">
    <source>
        <dbReference type="EMBL" id="KAJ7694349.1"/>
    </source>
</evidence>
<feature type="compositionally biased region" description="Low complexity" evidence="1">
    <location>
        <begin position="80"/>
        <end position="98"/>
    </location>
</feature>
<feature type="compositionally biased region" description="Basic residues" evidence="1">
    <location>
        <begin position="416"/>
        <end position="434"/>
    </location>
</feature>
<feature type="compositionally biased region" description="Basic and acidic residues" evidence="1">
    <location>
        <begin position="375"/>
        <end position="396"/>
    </location>
</feature>
<feature type="compositionally biased region" description="Pro residues" evidence="1">
    <location>
        <begin position="295"/>
        <end position="306"/>
    </location>
</feature>
<organism evidence="2 3">
    <name type="scientific">Mycena rosella</name>
    <name type="common">Pink bonnet</name>
    <name type="synonym">Agaricus rosellus</name>
    <dbReference type="NCBI Taxonomy" id="1033263"/>
    <lineage>
        <taxon>Eukaryota</taxon>
        <taxon>Fungi</taxon>
        <taxon>Dikarya</taxon>
        <taxon>Basidiomycota</taxon>
        <taxon>Agaricomycotina</taxon>
        <taxon>Agaricomycetes</taxon>
        <taxon>Agaricomycetidae</taxon>
        <taxon>Agaricales</taxon>
        <taxon>Marasmiineae</taxon>
        <taxon>Mycenaceae</taxon>
        <taxon>Mycena</taxon>
    </lineage>
</organism>
<accession>A0AAD7GM73</accession>
<keyword evidence="3" id="KW-1185">Reference proteome</keyword>
<feature type="region of interest" description="Disordered" evidence="1">
    <location>
        <begin position="275"/>
        <end position="471"/>
    </location>
</feature>
<proteinExistence type="predicted"/>
<feature type="compositionally biased region" description="Acidic residues" evidence="1">
    <location>
        <begin position="439"/>
        <end position="462"/>
    </location>
</feature>
<sequence length="550" mass="59595">MSEIPKRQMRSTKTALLHDLLPPTKLKPRSRKPAAASKSKVAEPLPETEAPAVHSAEGPAAAASAASSSSGDLATDPFNLAQRGRAAGLAPPAGASAPALSRMATVMLDDWEDDIIEIASFDGRPKTLSFNFKDRSSGGYVEIDDLAPVKTEEVEPVMDQGMSYNQSPTPHYTRGRSHSSARGGAGSARGRSHEESASPQQSPRRRSYSLSDVGAGPLAPARGRSRDRASQPHEVPPRIFCLTGSWTQPPAAFESARSSAQALSFTRILHLTGSRSHSYDSVLHSPRLPPCRNTPLPPSSPPPPSSQQPHEADDSSSESSSELSSKSSFEAESNDYEKFQNIERKQKEKAAARLGREVERARSEIEDSEDEQDFEREVMKNGYEDDDGARRQGKPAEKKKRAQRGDAGMRPTNARGKNKVKAKAKGKGKAKAKARVVEQDNDAEDLDGNNEDEDEDEDDDEGAGANHKSGPIPKAIHEAMVAAHDVFLAEIVALAKQCGKAPHTLHRSLGTVVKGSRGTAPWNIWQTWYLVEHPIDKEKEDTGAYNTKSR</sequence>
<protein>
    <submittedName>
        <fullName evidence="2">Uncharacterized protein</fullName>
    </submittedName>
</protein>
<feature type="region of interest" description="Disordered" evidence="1">
    <location>
        <begin position="1"/>
        <end position="98"/>
    </location>
</feature>
<reference evidence="2" key="1">
    <citation type="submission" date="2023-03" db="EMBL/GenBank/DDBJ databases">
        <title>Massive genome expansion in bonnet fungi (Mycena s.s.) driven by repeated elements and novel gene families across ecological guilds.</title>
        <authorList>
            <consortium name="Lawrence Berkeley National Laboratory"/>
            <person name="Harder C.B."/>
            <person name="Miyauchi S."/>
            <person name="Viragh M."/>
            <person name="Kuo A."/>
            <person name="Thoen E."/>
            <person name="Andreopoulos B."/>
            <person name="Lu D."/>
            <person name="Skrede I."/>
            <person name="Drula E."/>
            <person name="Henrissat B."/>
            <person name="Morin E."/>
            <person name="Kohler A."/>
            <person name="Barry K."/>
            <person name="LaButti K."/>
            <person name="Morin E."/>
            <person name="Salamov A."/>
            <person name="Lipzen A."/>
            <person name="Mereny Z."/>
            <person name="Hegedus B."/>
            <person name="Baldrian P."/>
            <person name="Stursova M."/>
            <person name="Weitz H."/>
            <person name="Taylor A."/>
            <person name="Grigoriev I.V."/>
            <person name="Nagy L.G."/>
            <person name="Martin F."/>
            <person name="Kauserud H."/>
        </authorList>
    </citation>
    <scope>NUCLEOTIDE SEQUENCE</scope>
    <source>
        <strain evidence="2">CBHHK067</strain>
    </source>
</reference>
<feature type="compositionally biased region" description="Low complexity" evidence="1">
    <location>
        <begin position="50"/>
        <end position="70"/>
    </location>
</feature>
<dbReference type="Proteomes" id="UP001221757">
    <property type="component" value="Unassembled WGS sequence"/>
</dbReference>
<feature type="region of interest" description="Disordered" evidence="1">
    <location>
        <begin position="151"/>
        <end position="245"/>
    </location>
</feature>
<evidence type="ECO:0000256" key="1">
    <source>
        <dbReference type="SAM" id="MobiDB-lite"/>
    </source>
</evidence>
<dbReference type="EMBL" id="JARKIE010000042">
    <property type="protein sequence ID" value="KAJ7694349.1"/>
    <property type="molecule type" value="Genomic_DNA"/>
</dbReference>